<dbReference type="EC" id="3.2.1.169" evidence="7"/>
<dbReference type="InterPro" id="IPR024240">
    <property type="entry name" value="NAGLU_N"/>
</dbReference>
<dbReference type="InterPro" id="IPR013783">
    <property type="entry name" value="Ig-like_fold"/>
</dbReference>
<feature type="domain" description="F5/8 type C" evidence="5">
    <location>
        <begin position="23"/>
        <end position="164"/>
    </location>
</feature>
<evidence type="ECO:0000256" key="2">
    <source>
        <dbReference type="ARBA" id="ARBA00023295"/>
    </source>
</evidence>
<dbReference type="PANTHER" id="PTHR12872">
    <property type="entry name" value="ALPHA-N-ACETYLGLUCOSAMINIDASE"/>
    <property type="match status" value="1"/>
</dbReference>
<feature type="coiled-coil region" evidence="3">
    <location>
        <begin position="1964"/>
        <end position="1991"/>
    </location>
</feature>
<dbReference type="InterPro" id="IPR007781">
    <property type="entry name" value="NAGLU"/>
</dbReference>
<name>A0A2X2XWM4_CLOPF</name>
<dbReference type="PANTHER" id="PTHR12872:SF1">
    <property type="entry name" value="ALPHA-N-ACETYLGLUCOSAMINIDASE"/>
    <property type="match status" value="1"/>
</dbReference>
<dbReference type="CDD" id="cd00063">
    <property type="entry name" value="FN3"/>
    <property type="match status" value="1"/>
</dbReference>
<dbReference type="EMBL" id="UAWG01000001">
    <property type="protein sequence ID" value="SQB57848.1"/>
    <property type="molecule type" value="Genomic_DNA"/>
</dbReference>
<dbReference type="InterPro" id="IPR003961">
    <property type="entry name" value="FN3_dom"/>
</dbReference>
<evidence type="ECO:0000256" key="3">
    <source>
        <dbReference type="SAM" id="Coils"/>
    </source>
</evidence>
<dbReference type="SUPFAM" id="SSF49265">
    <property type="entry name" value="Fibronectin type III"/>
    <property type="match status" value="1"/>
</dbReference>
<evidence type="ECO:0000256" key="4">
    <source>
        <dbReference type="SAM" id="SignalP"/>
    </source>
</evidence>
<feature type="chain" id="PRO_5039036677" evidence="4">
    <location>
        <begin position="22"/>
        <end position="2104"/>
    </location>
</feature>
<feature type="domain" description="F5/8 type C" evidence="5">
    <location>
        <begin position="1527"/>
        <end position="1613"/>
    </location>
</feature>
<dbReference type="PROSITE" id="PS50022">
    <property type="entry name" value="FA58C_3"/>
    <property type="match status" value="4"/>
</dbReference>
<keyword evidence="2 7" id="KW-0326">Glycosidase</keyword>
<dbReference type="InterPro" id="IPR029018">
    <property type="entry name" value="Hex-like_dom2"/>
</dbReference>
<dbReference type="InterPro" id="IPR036116">
    <property type="entry name" value="FN3_sf"/>
</dbReference>
<dbReference type="RefSeq" id="WP_003453869.1">
    <property type="nucleotide sequence ID" value="NZ_CP028149.1"/>
</dbReference>
<feature type="coiled-coil region" evidence="3">
    <location>
        <begin position="1869"/>
        <end position="1915"/>
    </location>
</feature>
<gene>
    <name evidence="7" type="primary">nagJ_1</name>
    <name evidence="7" type="ORF">NCTC10719_00442</name>
</gene>
<dbReference type="Pfam" id="PF05089">
    <property type="entry name" value="NAGLU"/>
    <property type="match status" value="1"/>
</dbReference>
<keyword evidence="3" id="KW-0175">Coiled coil</keyword>
<dbReference type="Gene3D" id="1.20.120.670">
    <property type="entry name" value="N-acetyl-b-d-glucoasminidase"/>
    <property type="match status" value="1"/>
</dbReference>
<dbReference type="Gene3D" id="3.20.20.80">
    <property type="entry name" value="Glycosidases"/>
    <property type="match status" value="1"/>
</dbReference>
<feature type="coiled-coil region" evidence="3">
    <location>
        <begin position="1740"/>
        <end position="1767"/>
    </location>
</feature>
<dbReference type="Pfam" id="PF00754">
    <property type="entry name" value="F5_F8_type_C"/>
    <property type="match status" value="4"/>
</dbReference>
<keyword evidence="4" id="KW-0732">Signal</keyword>
<feature type="domain" description="F5/8 type C" evidence="5">
    <location>
        <begin position="914"/>
        <end position="1068"/>
    </location>
</feature>
<dbReference type="Gene3D" id="1.20.1270.90">
    <property type="entry name" value="AF1782-like"/>
    <property type="match status" value="4"/>
</dbReference>
<dbReference type="SMART" id="SM00060">
    <property type="entry name" value="FN3"/>
    <property type="match status" value="1"/>
</dbReference>
<evidence type="ECO:0000313" key="7">
    <source>
        <dbReference type="EMBL" id="SQB57848.1"/>
    </source>
</evidence>
<dbReference type="InterPro" id="IPR024733">
    <property type="entry name" value="NAGLU_tim-barrel"/>
</dbReference>
<dbReference type="Gene3D" id="2.60.120.260">
    <property type="entry name" value="Galactose-binding domain-like"/>
    <property type="match status" value="6"/>
</dbReference>
<evidence type="ECO:0000259" key="5">
    <source>
        <dbReference type="PROSITE" id="PS50022"/>
    </source>
</evidence>
<protein>
    <submittedName>
        <fullName evidence="7">Alpha-N-acetylglucosaminidase</fullName>
        <ecNumber evidence="7">3.2.1.169</ecNumber>
    </submittedName>
</protein>
<evidence type="ECO:0000259" key="6">
    <source>
        <dbReference type="PROSITE" id="PS50853"/>
    </source>
</evidence>
<dbReference type="InterPro" id="IPR024732">
    <property type="entry name" value="NAGLU_C"/>
</dbReference>
<evidence type="ECO:0000256" key="1">
    <source>
        <dbReference type="ARBA" id="ARBA00022801"/>
    </source>
</evidence>
<accession>A0A2X2XWM4</accession>
<organism evidence="7 8">
    <name type="scientific">Clostridium perfringens</name>
    <dbReference type="NCBI Taxonomy" id="1502"/>
    <lineage>
        <taxon>Bacteria</taxon>
        <taxon>Bacillati</taxon>
        <taxon>Bacillota</taxon>
        <taxon>Clostridia</taxon>
        <taxon>Eubacteriales</taxon>
        <taxon>Clostridiaceae</taxon>
        <taxon>Clostridium</taxon>
    </lineage>
</organism>
<reference evidence="7 8" key="1">
    <citation type="submission" date="2018-06" db="EMBL/GenBank/DDBJ databases">
        <authorList>
            <consortium name="Pathogen Informatics"/>
            <person name="Doyle S."/>
        </authorList>
    </citation>
    <scope>NUCLEOTIDE SEQUENCE [LARGE SCALE GENOMIC DNA]</scope>
    <source>
        <strain evidence="7 8">NCTC10719</strain>
    </source>
</reference>
<evidence type="ECO:0000313" key="8">
    <source>
        <dbReference type="Proteomes" id="UP000249986"/>
    </source>
</evidence>
<dbReference type="Pfam" id="PF12972">
    <property type="entry name" value="NAGLU_C"/>
    <property type="match status" value="1"/>
</dbReference>
<dbReference type="GO" id="GO:0005975">
    <property type="term" value="P:carbohydrate metabolic process"/>
    <property type="evidence" value="ECO:0007669"/>
    <property type="project" value="UniProtKB-ARBA"/>
</dbReference>
<feature type="domain" description="F5/8 type C" evidence="5">
    <location>
        <begin position="1359"/>
        <end position="1503"/>
    </location>
</feature>
<dbReference type="GO" id="GO:0102571">
    <property type="term" value="F:[protein]-3-O-(N-acetyl-D-glucosaminyl)-L-serine/L-threonine O-N-acetyl-alpha-D-glucosaminase activity"/>
    <property type="evidence" value="ECO:0007669"/>
    <property type="project" value="UniProtKB-EC"/>
</dbReference>
<dbReference type="Gene3D" id="3.30.379.10">
    <property type="entry name" value="Chitobiase/beta-hexosaminidase domain 2-like"/>
    <property type="match status" value="1"/>
</dbReference>
<dbReference type="Pfam" id="PF12971">
    <property type="entry name" value="NAGLU_N"/>
    <property type="match status" value="1"/>
</dbReference>
<dbReference type="Proteomes" id="UP000249986">
    <property type="component" value="Unassembled WGS sequence"/>
</dbReference>
<dbReference type="PROSITE" id="PS50853">
    <property type="entry name" value="FN3"/>
    <property type="match status" value="1"/>
</dbReference>
<dbReference type="Gene3D" id="2.60.40.10">
    <property type="entry name" value="Immunoglobulins"/>
    <property type="match status" value="1"/>
</dbReference>
<dbReference type="Pfam" id="PF00041">
    <property type="entry name" value="fn3"/>
    <property type="match status" value="1"/>
</dbReference>
<dbReference type="Pfam" id="PF22633">
    <property type="entry name" value="F5_F8_type_C_2"/>
    <property type="match status" value="2"/>
</dbReference>
<proteinExistence type="predicted"/>
<dbReference type="InterPro" id="IPR008979">
    <property type="entry name" value="Galactose-bd-like_sf"/>
</dbReference>
<sequence>MFSKKFKKQMAYVLASTFVFGLVNPSAINVRASTGVEITEGVTVTAKGNTEGNTADLAIDGDLSTYWESSNDYKWIEVDLGGIYELSKIEIFNKDEAVYKYNIYASEDGENFNKIAYKNNDNVSDSNGNVHTIDNVRAGKIRIDVVQNSNSDRVNIAEINVFGKNTGESLPEVKKIATSNFSETPWATEYEKFNSDSAYANEKTLNEIKNLVGRVIGEEFKDKFIFEIRDQLNGNDVFEVSDSGDGKVLIKGNNGVSLASGFNYYLKNYCNVSYNPIMGSNLKMPETMPSVGERVVIDTPYEHRYALNFCTYSYTMSFWDWDQYEEFLDWCAMNGVNLVLDIIGQEEVLRRTLNEFGYSDEEVKEFISGPAYFAWFYMQNMTGFGGPLPNDWFEQRAELGRKMHDRMQSFGINPVLQGYSGMVPRDFKEKNPEAQTISQGGWCGFDRPDMLKTYVNEGEVDYFQKVADVFYEKQKEVFGDVTNFYGVDPFHEGGNTGDLDNGKIYEIIQNKMIEHDNDAVWVIQNWQGNPSNNKLEGLTKKDQAMVLDLFSEVSPDWNRLEERDLPWIWNMLHNFGGRMGMDAAPEKLATEIPKALANSEHMVGIGITPEAINTNPLAYELLFDMAWTRDQINFRTWTEDYIERRYGKTNKEILDAWNIILDTAYKKRNDYYQGAAESIINARPGFGIKSASTWGHSKIVYDKSEFEKAIEIFAKNYDEFKDSDAFLYDFADILKQLLANSAQEYYEVMCNAYNNGNGEKFKFVSGKFLELIKLQERVLSTRPEFLIGNWIEDARTMLKDSDDWTKDLFEFNARALVTTWGSRNNADGGGLKDYSNRQWSGLTEDYYYARWEKWINGLQAELDGGAKAPNIDWFKMEYDWVNKKSDTDKLYPTEASNENLGELAKIAMESYSVTNMDKILGENESVERVNIALGKPVSSETHGETEANPLTNITDGNTGTMWVADKEGYPASVTVDLQGVKSVDGIEFAFRNQAGDRAVAYKVEVMDESGQWKTVSDKSEDYSSKGVIEKVDFTGKAQKVKVSLTNVDLNLSPSYKIPELAEIMVYGGKEKEDEYTNVALGKPVTGAEAENGKPLANITDGDLNSLWVSNNGQTPATTSIDLQETENVEFLELHFEKPGLRFQFKVEVEDANGNKETLLDMTSNKEDNEKSYKIPVGKDINKVHVTMTGKAEGGQHPGAWAAIAEVKAMSKEKPANYVNIAENKNVSGSNSQSGNPLSNITDGDLSSLWISDNGAMPANATIDLEGNSFVDFLELHFEKEGFRFKFKVEVEDESGNRETVLDMTSNTEDNKKSYNIPVKKEISKIHATITGKADGGEYPLAWAAIAEIKAMSKEAINKFEQASIALPQGNMKATATSEHPDVGNEGLAKFAIDGKENTIWHTKYNPVDNLPQSITLELGGSYEINKFTYLPRSGSKNGNITKYEFHVSEDGNDFRKVSEGNWEDSGSLKTLKFNSTKATHVKLVALEGVGGFASAAELNVFAIPENLAMKYETKVETTSNNAEVNNLRDGNENTLWIPRQEEEKSVTFDLSKEKDISSIDIVSKGSSPLKYSIEISNDGTEWTKIVDENNNEENKAVYSNILKFGEIGRFVRFNFNSENVKIGEIKIYKGDSTSSLASYIRVVEDIYNSAVVGDMAGNYTEEAKESLGNAINEAKLALGNDINSKEANEVMSTLKSALNEFYKGFVQINRTKLAALISDVDILLNEILPSLMNGMNYNEKAIVNAEIQKLKLENNEAKEVYNKKQVSQSEIDTAYDELKNTLDSYYDAVSAETAYKSMILLAKEKVENAVVGNGNGQYPKEAVDALNEAIRIAEEGFESSTSLEEIRNITKTLKEAIDTFVESVNVIDKAQLEEIISSIESKLENAEGVYIPNAIEELKKALDKAKEVLNNEGANEEDINKAISDLTEAEANFELSKVPNKDELNSEIERAYGVLEKLKGFDHLEGIKIKLEEAILEAERVKNDENSLKVDVDKVLGELKIVIEEALKAIDSSEVIVSPVRDFKATNISKKNVTVQWSAPENSFGLEGYVLYKDGKKVAELGKDETTYKFKGLNRHTIYNFKIAAKYNNGEISSKESITLRTER</sequence>
<dbReference type="Pfam" id="PF07554">
    <property type="entry name" value="FIVAR"/>
    <property type="match status" value="1"/>
</dbReference>
<feature type="domain" description="Fibronectin type-III" evidence="6">
    <location>
        <begin position="2019"/>
        <end position="2104"/>
    </location>
</feature>
<dbReference type="SUPFAM" id="SSF49785">
    <property type="entry name" value="Galactose-binding domain-like"/>
    <property type="match status" value="6"/>
</dbReference>
<keyword evidence="1 7" id="KW-0378">Hydrolase</keyword>
<dbReference type="InterPro" id="IPR000421">
    <property type="entry name" value="FA58C"/>
</dbReference>
<feature type="signal peptide" evidence="4">
    <location>
        <begin position="1"/>
        <end position="21"/>
    </location>
</feature>